<name>A0A067C8N4_SAPPC</name>
<evidence type="ECO:0000256" key="4">
    <source>
        <dbReference type="ARBA" id="ARBA00022840"/>
    </source>
</evidence>
<keyword evidence="6" id="KW-1185">Reference proteome</keyword>
<keyword evidence="3" id="KW-0547">Nucleotide-binding</keyword>
<evidence type="ECO:0000313" key="5">
    <source>
        <dbReference type="EMBL" id="KDO26863.1"/>
    </source>
</evidence>
<keyword evidence="1" id="KW-0554">One-carbon metabolism</keyword>
<keyword evidence="4" id="KW-0067">ATP-binding</keyword>
<dbReference type="GO" id="GO:0006730">
    <property type="term" value="P:one-carbon metabolic process"/>
    <property type="evidence" value="ECO:0007669"/>
    <property type="project" value="UniProtKB-KW"/>
</dbReference>
<dbReference type="Proteomes" id="UP000030745">
    <property type="component" value="Unassembled WGS sequence"/>
</dbReference>
<organism evidence="5 6">
    <name type="scientific">Saprolegnia parasitica (strain CBS 223.65)</name>
    <dbReference type="NCBI Taxonomy" id="695850"/>
    <lineage>
        <taxon>Eukaryota</taxon>
        <taxon>Sar</taxon>
        <taxon>Stramenopiles</taxon>
        <taxon>Oomycota</taxon>
        <taxon>Saprolegniomycetes</taxon>
        <taxon>Saprolegniales</taxon>
        <taxon>Saprolegniaceae</taxon>
        <taxon>Saprolegnia</taxon>
    </lineage>
</organism>
<dbReference type="InterPro" id="IPR027417">
    <property type="entry name" value="P-loop_NTPase"/>
</dbReference>
<reference evidence="5 6" key="1">
    <citation type="journal article" date="2013" name="PLoS Genet.">
        <title>Distinctive expansion of potential virulence genes in the genome of the oomycete fish pathogen Saprolegnia parasitica.</title>
        <authorList>
            <person name="Jiang R.H."/>
            <person name="de Bruijn I."/>
            <person name="Haas B.J."/>
            <person name="Belmonte R."/>
            <person name="Lobach L."/>
            <person name="Christie J."/>
            <person name="van den Ackerveken G."/>
            <person name="Bottin A."/>
            <person name="Bulone V."/>
            <person name="Diaz-Moreno S.M."/>
            <person name="Dumas B."/>
            <person name="Fan L."/>
            <person name="Gaulin E."/>
            <person name="Govers F."/>
            <person name="Grenville-Briggs L.J."/>
            <person name="Horner N.R."/>
            <person name="Levin J.Z."/>
            <person name="Mammella M."/>
            <person name="Meijer H.J."/>
            <person name="Morris P."/>
            <person name="Nusbaum C."/>
            <person name="Oome S."/>
            <person name="Phillips A.J."/>
            <person name="van Rooyen D."/>
            <person name="Rzeszutek E."/>
            <person name="Saraiva M."/>
            <person name="Secombes C.J."/>
            <person name="Seidl M.F."/>
            <person name="Snel B."/>
            <person name="Stassen J.H."/>
            <person name="Sykes S."/>
            <person name="Tripathy S."/>
            <person name="van den Berg H."/>
            <person name="Vega-Arreguin J.C."/>
            <person name="Wawra S."/>
            <person name="Young S.K."/>
            <person name="Zeng Q."/>
            <person name="Dieguez-Uribeondo J."/>
            <person name="Russ C."/>
            <person name="Tyler B.M."/>
            <person name="van West P."/>
        </authorList>
    </citation>
    <scope>NUCLEOTIDE SEQUENCE [LARGE SCALE GENOMIC DNA]</scope>
    <source>
        <strain evidence="5 6">CBS 223.65</strain>
    </source>
</reference>
<evidence type="ECO:0000313" key="6">
    <source>
        <dbReference type="Proteomes" id="UP000030745"/>
    </source>
</evidence>
<evidence type="ECO:0000256" key="1">
    <source>
        <dbReference type="ARBA" id="ARBA00022563"/>
    </source>
</evidence>
<sequence length="62" mass="6631">MTSGLAEAVVKACAAPINHFESFYPLEASIDEKARAVYQKIYGADDVIFAVKSVVGLDGCHL</sequence>
<dbReference type="Pfam" id="PF01268">
    <property type="entry name" value="FTHFS"/>
    <property type="match status" value="1"/>
</dbReference>
<dbReference type="SUPFAM" id="SSF52540">
    <property type="entry name" value="P-loop containing nucleoside triphosphate hydrolases"/>
    <property type="match status" value="1"/>
</dbReference>
<dbReference type="RefSeq" id="XP_012202506.1">
    <property type="nucleotide sequence ID" value="XM_012347116.1"/>
</dbReference>
<dbReference type="EMBL" id="KK583221">
    <property type="protein sequence ID" value="KDO26863.1"/>
    <property type="molecule type" value="Genomic_DNA"/>
</dbReference>
<protein>
    <submittedName>
        <fullName evidence="5">Uncharacterized protein</fullName>
    </submittedName>
</protein>
<dbReference type="GeneID" id="24130385"/>
<keyword evidence="2" id="KW-0436">Ligase</keyword>
<proteinExistence type="predicted"/>
<evidence type="ECO:0000256" key="2">
    <source>
        <dbReference type="ARBA" id="ARBA00022598"/>
    </source>
</evidence>
<dbReference type="VEuPathDB" id="FungiDB:SPRG_08152"/>
<evidence type="ECO:0000256" key="3">
    <source>
        <dbReference type="ARBA" id="ARBA00022741"/>
    </source>
</evidence>
<dbReference type="AlphaFoldDB" id="A0A067C8N4"/>
<accession>A0A067C8N4</accession>
<gene>
    <name evidence="5" type="ORF">SPRG_08152</name>
</gene>
<dbReference type="GO" id="GO:0005524">
    <property type="term" value="F:ATP binding"/>
    <property type="evidence" value="ECO:0007669"/>
    <property type="project" value="UniProtKB-KW"/>
</dbReference>
<dbReference type="GO" id="GO:0004329">
    <property type="term" value="F:formate-tetrahydrofolate ligase activity"/>
    <property type="evidence" value="ECO:0007669"/>
    <property type="project" value="InterPro"/>
</dbReference>
<dbReference type="InterPro" id="IPR000559">
    <property type="entry name" value="Formate_THF_ligase"/>
</dbReference>
<dbReference type="KEGG" id="spar:SPRG_08152"/>